<organism evidence="2 3">
    <name type="scientific">Trichogramma kaykai</name>
    <dbReference type="NCBI Taxonomy" id="54128"/>
    <lineage>
        <taxon>Eukaryota</taxon>
        <taxon>Metazoa</taxon>
        <taxon>Ecdysozoa</taxon>
        <taxon>Arthropoda</taxon>
        <taxon>Hexapoda</taxon>
        <taxon>Insecta</taxon>
        <taxon>Pterygota</taxon>
        <taxon>Neoptera</taxon>
        <taxon>Endopterygota</taxon>
        <taxon>Hymenoptera</taxon>
        <taxon>Apocrita</taxon>
        <taxon>Proctotrupomorpha</taxon>
        <taxon>Chalcidoidea</taxon>
        <taxon>Trichogrammatidae</taxon>
        <taxon>Trichogramma</taxon>
    </lineage>
</organism>
<reference evidence="2 3" key="1">
    <citation type="journal article" date="2024" name="bioRxiv">
        <title>A reference genome for Trichogramma kaykai: A tiny desert-dwelling parasitoid wasp with competing sex-ratio distorters.</title>
        <authorList>
            <person name="Culotta J."/>
            <person name="Lindsey A.R."/>
        </authorList>
    </citation>
    <scope>NUCLEOTIDE SEQUENCE [LARGE SCALE GENOMIC DNA]</scope>
    <source>
        <strain evidence="2 3">KSX58</strain>
    </source>
</reference>
<evidence type="ECO:0000313" key="2">
    <source>
        <dbReference type="EMBL" id="KAL3406274.1"/>
    </source>
</evidence>
<proteinExistence type="predicted"/>
<evidence type="ECO:0000259" key="1">
    <source>
        <dbReference type="PROSITE" id="PS50097"/>
    </source>
</evidence>
<dbReference type="PROSITE" id="PS50097">
    <property type="entry name" value="BTB"/>
    <property type="match status" value="1"/>
</dbReference>
<dbReference type="SMART" id="SM00225">
    <property type="entry name" value="BTB"/>
    <property type="match status" value="1"/>
</dbReference>
<dbReference type="SUPFAM" id="SSF54695">
    <property type="entry name" value="POZ domain"/>
    <property type="match status" value="1"/>
</dbReference>
<dbReference type="AlphaFoldDB" id="A0ABD2XMT0"/>
<dbReference type="Proteomes" id="UP001627154">
    <property type="component" value="Unassembled WGS sequence"/>
</dbReference>
<dbReference type="EMBL" id="JBJJXI010000019">
    <property type="protein sequence ID" value="KAL3406274.1"/>
    <property type="molecule type" value="Genomic_DNA"/>
</dbReference>
<feature type="domain" description="BTB" evidence="1">
    <location>
        <begin position="27"/>
        <end position="94"/>
    </location>
</feature>
<comment type="caution">
    <text evidence="2">The sequence shown here is derived from an EMBL/GenBank/DDBJ whole genome shotgun (WGS) entry which is preliminary data.</text>
</comment>
<protein>
    <recommendedName>
        <fullName evidence="1">BTB domain-containing protein</fullName>
    </recommendedName>
</protein>
<dbReference type="Gene3D" id="3.30.710.10">
    <property type="entry name" value="Potassium Channel Kv1.1, Chain A"/>
    <property type="match status" value="1"/>
</dbReference>
<keyword evidence="3" id="KW-1185">Reference proteome</keyword>
<dbReference type="Pfam" id="PF00651">
    <property type="entry name" value="BTB"/>
    <property type="match status" value="1"/>
</dbReference>
<dbReference type="PANTHER" id="PTHR24413">
    <property type="entry name" value="SPECKLE-TYPE POZ PROTEIN"/>
    <property type="match status" value="1"/>
</dbReference>
<dbReference type="InterPro" id="IPR011333">
    <property type="entry name" value="SKP1/BTB/POZ_sf"/>
</dbReference>
<evidence type="ECO:0000313" key="3">
    <source>
        <dbReference type="Proteomes" id="UP001627154"/>
    </source>
</evidence>
<accession>A0ABD2XMT0</accession>
<name>A0ABD2XMT0_9HYME</name>
<sequence length="132" mass="14896">MNSAESYLIVAPNGVLVSSYFLNVEDSDARIVAKDGREVPAHRCILSPVSPIFRMIFEMKAEQPRPVNVSTDMSYDAVIETMRFIYMACVNFNCKPGIAEELVEVADSLQMPRFKRYCEQEALNRSFSSMGL</sequence>
<gene>
    <name evidence="2" type="ORF">TKK_001624</name>
</gene>
<dbReference type="InterPro" id="IPR000210">
    <property type="entry name" value="BTB/POZ_dom"/>
</dbReference>